<comment type="caution">
    <text evidence="2">The sequence shown here is derived from an EMBL/GenBank/DDBJ whole genome shotgun (WGS) entry which is preliminary data.</text>
</comment>
<organism evidence="2 3">
    <name type="scientific">Grus japonensis</name>
    <name type="common">Japanese crane</name>
    <name type="synonym">Red-crowned crane</name>
    <dbReference type="NCBI Taxonomy" id="30415"/>
    <lineage>
        <taxon>Eukaryota</taxon>
        <taxon>Metazoa</taxon>
        <taxon>Chordata</taxon>
        <taxon>Craniata</taxon>
        <taxon>Vertebrata</taxon>
        <taxon>Euteleostomi</taxon>
        <taxon>Archelosauria</taxon>
        <taxon>Archosauria</taxon>
        <taxon>Dinosauria</taxon>
        <taxon>Saurischia</taxon>
        <taxon>Theropoda</taxon>
        <taxon>Coelurosauria</taxon>
        <taxon>Aves</taxon>
        <taxon>Neognathae</taxon>
        <taxon>Neoaves</taxon>
        <taxon>Gruiformes</taxon>
        <taxon>Gruidae</taxon>
        <taxon>Grus</taxon>
    </lineage>
</organism>
<name>A0ABC9XBX6_GRUJA</name>
<dbReference type="EMBL" id="BAAFJT010000011">
    <property type="protein sequence ID" value="GAB0194625.1"/>
    <property type="molecule type" value="Genomic_DNA"/>
</dbReference>
<dbReference type="AlphaFoldDB" id="A0ABC9XBX6"/>
<proteinExistence type="predicted"/>
<reference evidence="2 3" key="1">
    <citation type="submission" date="2024-06" db="EMBL/GenBank/DDBJ databases">
        <title>The draft genome of Grus japonensis, version 3.</title>
        <authorList>
            <person name="Nabeshima K."/>
            <person name="Suzuki S."/>
            <person name="Onuma M."/>
        </authorList>
    </citation>
    <scope>NUCLEOTIDE SEQUENCE [LARGE SCALE GENOMIC DNA]</scope>
    <source>
        <strain evidence="2 3">451A</strain>
    </source>
</reference>
<keyword evidence="3" id="KW-1185">Reference proteome</keyword>
<gene>
    <name evidence="2" type="ORF">GRJ2_001927800</name>
</gene>
<sequence length="103" mass="11853">MPVVWQHVDWARQRRDSPTVVKDGTWRRLGASRSRNCLMPDVSPVEKQEETQRRDRATQFSGFVRSELQCAGDCFQAGTQSRQPKSARCPDAIALSKQQQQHR</sequence>
<evidence type="ECO:0000313" key="2">
    <source>
        <dbReference type="EMBL" id="GAB0194625.1"/>
    </source>
</evidence>
<evidence type="ECO:0000313" key="3">
    <source>
        <dbReference type="Proteomes" id="UP001623348"/>
    </source>
</evidence>
<protein>
    <submittedName>
        <fullName evidence="2">Uncharacterized protein</fullName>
    </submittedName>
</protein>
<feature type="region of interest" description="Disordered" evidence="1">
    <location>
        <begin position="77"/>
        <end position="103"/>
    </location>
</feature>
<accession>A0ABC9XBX6</accession>
<dbReference type="Proteomes" id="UP001623348">
    <property type="component" value="Unassembled WGS sequence"/>
</dbReference>
<evidence type="ECO:0000256" key="1">
    <source>
        <dbReference type="SAM" id="MobiDB-lite"/>
    </source>
</evidence>